<dbReference type="Pfam" id="PF07727">
    <property type="entry name" value="RVT_2"/>
    <property type="match status" value="2"/>
</dbReference>
<name>A0AAW2P3U9_SESRA</name>
<sequence length="253" mass="28548">EPRSYVEASKSAEWADAMTEEHTALYRNETWELVALPPGKKAISCRWVLKLKLNPNGSIQRHKARLVAKGYNQIEGWTTSIVFPRLKRSLYGLKQTSRRWNIELTTKLQEFGYVQCPHDHCLFLKIIDAYFVGSLVYVDDILLIGNSVEEIIVVKNYLHSLFTIKDLGFAKYSLGLELARSEHGLLVTQAKYLNNILKDTNLLDAKATSMPLSPGIKLTVDSGSLLPDPGAYRRLVGRFLYLGFTGPDVSFVV</sequence>
<feature type="domain" description="Reverse transcriptase Ty1/copia-type" evidence="1">
    <location>
        <begin position="28"/>
        <end position="76"/>
    </location>
</feature>
<reference evidence="2" key="1">
    <citation type="submission" date="2020-06" db="EMBL/GenBank/DDBJ databases">
        <authorList>
            <person name="Li T."/>
            <person name="Hu X."/>
            <person name="Zhang T."/>
            <person name="Song X."/>
            <person name="Zhang H."/>
            <person name="Dai N."/>
            <person name="Sheng W."/>
            <person name="Hou X."/>
            <person name="Wei L."/>
        </authorList>
    </citation>
    <scope>NUCLEOTIDE SEQUENCE</scope>
    <source>
        <strain evidence="2">G02</strain>
        <tissue evidence="2">Leaf</tissue>
    </source>
</reference>
<feature type="non-terminal residue" evidence="2">
    <location>
        <position position="1"/>
    </location>
</feature>
<dbReference type="AlphaFoldDB" id="A0AAW2P3U9"/>
<dbReference type="EMBL" id="JACGWJ010000018">
    <property type="protein sequence ID" value="KAL0350043.1"/>
    <property type="molecule type" value="Genomic_DNA"/>
</dbReference>
<reference evidence="2" key="2">
    <citation type="journal article" date="2024" name="Plant">
        <title>Genomic evolution and insights into agronomic trait innovations of Sesamum species.</title>
        <authorList>
            <person name="Miao H."/>
            <person name="Wang L."/>
            <person name="Qu L."/>
            <person name="Liu H."/>
            <person name="Sun Y."/>
            <person name="Le M."/>
            <person name="Wang Q."/>
            <person name="Wei S."/>
            <person name="Zheng Y."/>
            <person name="Lin W."/>
            <person name="Duan Y."/>
            <person name="Cao H."/>
            <person name="Xiong S."/>
            <person name="Wang X."/>
            <person name="Wei L."/>
            <person name="Li C."/>
            <person name="Ma Q."/>
            <person name="Ju M."/>
            <person name="Zhao R."/>
            <person name="Li G."/>
            <person name="Mu C."/>
            <person name="Tian Q."/>
            <person name="Mei H."/>
            <person name="Zhang T."/>
            <person name="Gao T."/>
            <person name="Zhang H."/>
        </authorList>
    </citation>
    <scope>NUCLEOTIDE SEQUENCE</scope>
    <source>
        <strain evidence="2">G02</strain>
    </source>
</reference>
<gene>
    <name evidence="2" type="ORF">Sradi_4153500</name>
</gene>
<dbReference type="SUPFAM" id="SSF56672">
    <property type="entry name" value="DNA/RNA polymerases"/>
    <property type="match status" value="1"/>
</dbReference>
<dbReference type="InterPro" id="IPR043502">
    <property type="entry name" value="DNA/RNA_pol_sf"/>
</dbReference>
<accession>A0AAW2P3U9</accession>
<feature type="domain" description="Reverse transcriptase Ty1/copia-type" evidence="1">
    <location>
        <begin position="85"/>
        <end position="212"/>
    </location>
</feature>
<evidence type="ECO:0000259" key="1">
    <source>
        <dbReference type="Pfam" id="PF07727"/>
    </source>
</evidence>
<protein>
    <submittedName>
        <fullName evidence="2">Retrovirus-related Pol polyprotein from transposon RE2</fullName>
    </submittedName>
</protein>
<evidence type="ECO:0000313" key="2">
    <source>
        <dbReference type="EMBL" id="KAL0350043.1"/>
    </source>
</evidence>
<proteinExistence type="predicted"/>
<dbReference type="InterPro" id="IPR013103">
    <property type="entry name" value="RVT_2"/>
</dbReference>
<comment type="caution">
    <text evidence="2">The sequence shown here is derived from an EMBL/GenBank/DDBJ whole genome shotgun (WGS) entry which is preliminary data.</text>
</comment>
<organism evidence="2">
    <name type="scientific">Sesamum radiatum</name>
    <name type="common">Black benniseed</name>
    <dbReference type="NCBI Taxonomy" id="300843"/>
    <lineage>
        <taxon>Eukaryota</taxon>
        <taxon>Viridiplantae</taxon>
        <taxon>Streptophyta</taxon>
        <taxon>Embryophyta</taxon>
        <taxon>Tracheophyta</taxon>
        <taxon>Spermatophyta</taxon>
        <taxon>Magnoliopsida</taxon>
        <taxon>eudicotyledons</taxon>
        <taxon>Gunneridae</taxon>
        <taxon>Pentapetalae</taxon>
        <taxon>asterids</taxon>
        <taxon>lamiids</taxon>
        <taxon>Lamiales</taxon>
        <taxon>Pedaliaceae</taxon>
        <taxon>Sesamum</taxon>
    </lineage>
</organism>